<dbReference type="AlphaFoldDB" id="B6K2G8"/>
<dbReference type="InterPro" id="IPR026895">
    <property type="entry name" value="EMC1"/>
</dbReference>
<protein>
    <recommendedName>
        <fullName evidence="4">ER membrane protein complex subunit 1</fullName>
    </recommendedName>
</protein>
<keyword evidence="5 11" id="KW-0812">Transmembrane</keyword>
<feature type="chain" id="PRO_5002847473" description="ER membrane protein complex subunit 1" evidence="12">
    <location>
        <begin position="23"/>
        <end position="852"/>
    </location>
</feature>
<dbReference type="EMBL" id="KE651166">
    <property type="protein sequence ID" value="EEB07349.1"/>
    <property type="molecule type" value="Genomic_DNA"/>
</dbReference>
<organism evidence="15 17">
    <name type="scientific">Schizosaccharomyces japonicus (strain yFS275 / FY16936)</name>
    <name type="common">Fission yeast</name>
    <dbReference type="NCBI Taxonomy" id="402676"/>
    <lineage>
        <taxon>Eukaryota</taxon>
        <taxon>Fungi</taxon>
        <taxon>Dikarya</taxon>
        <taxon>Ascomycota</taxon>
        <taxon>Taphrinomycotina</taxon>
        <taxon>Schizosaccharomycetes</taxon>
        <taxon>Schizosaccharomycetales</taxon>
        <taxon>Schizosaccharomycetaceae</taxon>
        <taxon>Schizosaccharomyces</taxon>
    </lineage>
</organism>
<dbReference type="VEuPathDB" id="FungiDB:SJAG_02437"/>
<dbReference type="JaponicusDB" id="SJAG_02437">
    <property type="gene designation" value="emc1"/>
</dbReference>
<feature type="domain" description="ER membrane protein complex subunit 1 C-terminal" evidence="13">
    <location>
        <begin position="640"/>
        <end position="851"/>
    </location>
</feature>
<reference evidence="15 17" key="1">
    <citation type="journal article" date="2011" name="Science">
        <title>Comparative functional genomics of the fission yeasts.</title>
        <authorList>
            <person name="Rhind N."/>
            <person name="Chen Z."/>
            <person name="Yassour M."/>
            <person name="Thompson D.A."/>
            <person name="Haas B.J."/>
            <person name="Habib N."/>
            <person name="Wapinski I."/>
            <person name="Roy S."/>
            <person name="Lin M.F."/>
            <person name="Heiman D.I."/>
            <person name="Young S.K."/>
            <person name="Furuya K."/>
            <person name="Guo Y."/>
            <person name="Pidoux A."/>
            <person name="Chen H.M."/>
            <person name="Robbertse B."/>
            <person name="Goldberg J.M."/>
            <person name="Aoki K."/>
            <person name="Bayne E.H."/>
            <person name="Berlin A.M."/>
            <person name="Desjardins C.A."/>
            <person name="Dobbs E."/>
            <person name="Dukaj L."/>
            <person name="Fan L."/>
            <person name="FitzGerald M.G."/>
            <person name="French C."/>
            <person name="Gujja S."/>
            <person name="Hansen K."/>
            <person name="Keifenheim D."/>
            <person name="Levin J.Z."/>
            <person name="Mosher R.A."/>
            <person name="Mueller C.A."/>
            <person name="Pfiffner J."/>
            <person name="Priest M."/>
            <person name="Russ C."/>
            <person name="Smialowska A."/>
            <person name="Swoboda P."/>
            <person name="Sykes S.M."/>
            <person name="Vaughn M."/>
            <person name="Vengrova S."/>
            <person name="Yoder R."/>
            <person name="Zeng Q."/>
            <person name="Allshire R."/>
            <person name="Baulcombe D."/>
            <person name="Birren B.W."/>
            <person name="Brown W."/>
            <person name="Ekwall K."/>
            <person name="Kellis M."/>
            <person name="Leatherwood J."/>
            <person name="Levin H."/>
            <person name="Margalit H."/>
            <person name="Martienssen R."/>
            <person name="Nieduszynski C.A."/>
            <person name="Spatafora J.W."/>
            <person name="Friedman N."/>
            <person name="Dalgaard J.Z."/>
            <person name="Baumann P."/>
            <person name="Niki H."/>
            <person name="Regev A."/>
            <person name="Nusbaum C."/>
        </authorList>
    </citation>
    <scope>NUCLEOTIDE SEQUENCE [LARGE SCALE GENOMIC DNA]</scope>
    <source>
        <strain evidence="17">yFS275 / FY16936</strain>
    </source>
</reference>
<dbReference type="OMA" id="SIFLPCY"/>
<proteinExistence type="inferred from homology"/>
<dbReference type="HOGENOM" id="CLU_325206_0_0_1"/>
<evidence type="ECO:0000256" key="9">
    <source>
        <dbReference type="ARBA" id="ARBA00023136"/>
    </source>
</evidence>
<dbReference type="Pfam" id="PF25293">
    <property type="entry name" value="Beta-prop_EMC1_N"/>
    <property type="match status" value="1"/>
</dbReference>
<evidence type="ECO:0000256" key="12">
    <source>
        <dbReference type="SAM" id="SignalP"/>
    </source>
</evidence>
<evidence type="ECO:0000256" key="6">
    <source>
        <dbReference type="ARBA" id="ARBA00022729"/>
    </source>
</evidence>
<evidence type="ECO:0000256" key="10">
    <source>
        <dbReference type="ARBA" id="ARBA00023180"/>
    </source>
</evidence>
<feature type="signal peptide" evidence="12">
    <location>
        <begin position="1"/>
        <end position="22"/>
    </location>
</feature>
<dbReference type="InterPro" id="IPR058545">
    <property type="entry name" value="Beta-prop_EMC1_1st"/>
</dbReference>
<dbReference type="InterPro" id="IPR011047">
    <property type="entry name" value="Quinoprotein_ADH-like_sf"/>
</dbReference>
<evidence type="ECO:0000256" key="7">
    <source>
        <dbReference type="ARBA" id="ARBA00022824"/>
    </source>
</evidence>
<accession>B6K2G8</accession>
<name>B6K2G8_SCHJY</name>
<dbReference type="GeneID" id="7049184"/>
<keyword evidence="8 11" id="KW-1133">Transmembrane helix</keyword>
<comment type="subunit">
    <text evidence="3">Component of the ER membrane protein complex (EMC).</text>
</comment>
<evidence type="ECO:0000259" key="13">
    <source>
        <dbReference type="Pfam" id="PF07774"/>
    </source>
</evidence>
<dbReference type="PANTHER" id="PTHR21573:SF0">
    <property type="entry name" value="ER MEMBRANE PROTEIN COMPLEX SUBUNIT 1"/>
    <property type="match status" value="1"/>
</dbReference>
<evidence type="ECO:0000313" key="16">
    <source>
        <dbReference type="JaponicusDB" id="SJAG_02437"/>
    </source>
</evidence>
<sequence length="852" mass="95735">MANLLVLLWSLALGCLFSLTDAVLVNEIGKNDFALQLVGRVQQMHIDHSTTSVYVLSDRHFLASLGLENGEIKWRQLVSPETSVFVNEGANLLMTLERDSLIASLWNSKTGSLLLQKQVDCGTNVVPTSTGFACINQDMHSVAVFSKQNSTFSVKNIDTPTEIIGVGVDGDDIWTVSLEEDDVHALPLGQSAVHSKSLLANVPASKHEKGSDLKIHLLWQGLVIWSKENTVYAQQPIIESEPVKLFDGAWKSLRLCVHDNVRASVDVYLSDENDSAVFLSVSVDEQGRPIVINTSVLPVGKLTSYTFTENGRYSVHVLEDGTLEAFAGDKQLWNREESMAYVADSFMVGLPERDELSKLVQQEESHSFPFFSRLMRHLKALPQLSLTKIMEPKGQSDAFDSILIIASTTGNLFALDTRQNQKSYISWKKVLAPYPSNVRSWLLNPATRDYDVAVVAFVAEYPNETIYFELNAFTGDILFQERLPYTPEDYFVIENTNNDTRSVTVAAVNNAAIVITNKGLEANRSLSDTVFTRTRDHIVSGLVLQPDLTFIEKWRFPFTEDEQVLKVVKRNPKEMIPSVARVLHNRNVIYKYLDPNMITVFTKRSNTLHIYVLNAVSGALLYSTKHTNLPESINLQAVMSENWLLYSFWSDVPNLSTKVVSAEFFESDKPNEKLPLDNYVSGDVNAYVPYVVTQSYIMPKDIISMGLTNTAQGITSRDVLLGLSTQQLAMLAQPYFNPRRPLLPPKAKNKDSTLIPYEPVLPMEDQTVLSYNLRVYNLTQISSHPSVYESTTLVFACGHDIFYTKVAPSLPFDMLSTAFDKRQLLLTTFAIFLGVIFTRPMVRLKLLKQKWY</sequence>
<evidence type="ECO:0000313" key="17">
    <source>
        <dbReference type="Proteomes" id="UP000001744"/>
    </source>
</evidence>
<dbReference type="RefSeq" id="XP_002173642.1">
    <property type="nucleotide sequence ID" value="XM_002173606.2"/>
</dbReference>
<evidence type="ECO:0000256" key="5">
    <source>
        <dbReference type="ARBA" id="ARBA00022692"/>
    </source>
</evidence>
<evidence type="ECO:0000256" key="2">
    <source>
        <dbReference type="ARBA" id="ARBA00007904"/>
    </source>
</evidence>
<evidence type="ECO:0000256" key="8">
    <source>
        <dbReference type="ARBA" id="ARBA00022989"/>
    </source>
</evidence>
<dbReference type="InterPro" id="IPR011678">
    <property type="entry name" value="EMC1_C"/>
</dbReference>
<evidence type="ECO:0000256" key="11">
    <source>
        <dbReference type="SAM" id="Phobius"/>
    </source>
</evidence>
<comment type="similarity">
    <text evidence="2">Belongs to the EMC1 family.</text>
</comment>
<evidence type="ECO:0000256" key="3">
    <source>
        <dbReference type="ARBA" id="ARBA00011276"/>
    </source>
</evidence>
<dbReference type="PANTHER" id="PTHR21573">
    <property type="entry name" value="ER MEMBRANE PROTEIN COMPLEX SUBUNIT 1"/>
    <property type="match status" value="1"/>
</dbReference>
<feature type="domain" description="EMC1 first beta-propeller" evidence="14">
    <location>
        <begin position="27"/>
        <end position="154"/>
    </location>
</feature>
<dbReference type="SUPFAM" id="SSF50998">
    <property type="entry name" value="Quinoprotein alcohol dehydrogenase-like"/>
    <property type="match status" value="1"/>
</dbReference>
<dbReference type="GO" id="GO:0072546">
    <property type="term" value="C:EMC complex"/>
    <property type="evidence" value="ECO:0000318"/>
    <property type="project" value="GO_Central"/>
</dbReference>
<dbReference type="eggNOG" id="KOG2103">
    <property type="taxonomic scope" value="Eukaryota"/>
</dbReference>
<gene>
    <name evidence="16" type="primary">emc1</name>
    <name evidence="15" type="ORF">SJAG_02437</name>
</gene>
<keyword evidence="9 11" id="KW-0472">Membrane</keyword>
<dbReference type="OrthoDB" id="28092at2759"/>
<dbReference type="Proteomes" id="UP000001744">
    <property type="component" value="Unassembled WGS sequence"/>
</dbReference>
<evidence type="ECO:0000313" key="15">
    <source>
        <dbReference type="EMBL" id="EEB07349.1"/>
    </source>
</evidence>
<keyword evidence="7" id="KW-0256">Endoplasmic reticulum</keyword>
<evidence type="ECO:0000256" key="4">
    <source>
        <dbReference type="ARBA" id="ARBA00020824"/>
    </source>
</evidence>
<keyword evidence="17" id="KW-1185">Reference proteome</keyword>
<evidence type="ECO:0000256" key="1">
    <source>
        <dbReference type="ARBA" id="ARBA00004115"/>
    </source>
</evidence>
<keyword evidence="10" id="KW-0325">Glycoprotein</keyword>
<keyword evidence="6 12" id="KW-0732">Signal</keyword>
<dbReference type="Pfam" id="PF07774">
    <property type="entry name" value="EMC1_C"/>
    <property type="match status" value="1"/>
</dbReference>
<evidence type="ECO:0000259" key="14">
    <source>
        <dbReference type="Pfam" id="PF25293"/>
    </source>
</evidence>
<comment type="subcellular location">
    <subcellularLocation>
        <location evidence="1">Endoplasmic reticulum membrane</location>
        <topology evidence="1">Single-pass type I membrane protein</topology>
    </subcellularLocation>
</comment>
<dbReference type="STRING" id="402676.B6K2G8"/>
<feature type="transmembrane region" description="Helical" evidence="11">
    <location>
        <begin position="824"/>
        <end position="842"/>
    </location>
</feature>